<dbReference type="EMBL" id="CP109535">
    <property type="protein sequence ID" value="WTY96729.1"/>
    <property type="molecule type" value="Genomic_DNA"/>
</dbReference>
<reference evidence="2" key="1">
    <citation type="submission" date="2022-10" db="EMBL/GenBank/DDBJ databases">
        <title>The complete genomes of actinobacterial strains from the NBC collection.</title>
        <authorList>
            <person name="Joergensen T.S."/>
            <person name="Alvarez Arevalo M."/>
            <person name="Sterndorff E.B."/>
            <person name="Faurdal D."/>
            <person name="Vuksanovic O."/>
            <person name="Mourched A.-S."/>
            <person name="Charusanti P."/>
            <person name="Shaw S."/>
            <person name="Blin K."/>
            <person name="Weber T."/>
        </authorList>
    </citation>
    <scope>NUCLEOTIDE SEQUENCE</scope>
    <source>
        <strain evidence="2">NBC_01401</strain>
    </source>
</reference>
<proteinExistence type="predicted"/>
<feature type="compositionally biased region" description="Low complexity" evidence="1">
    <location>
        <begin position="43"/>
        <end position="61"/>
    </location>
</feature>
<feature type="region of interest" description="Disordered" evidence="1">
    <location>
        <begin position="89"/>
        <end position="118"/>
    </location>
</feature>
<dbReference type="AlphaFoldDB" id="A0AAU3GWF0"/>
<feature type="region of interest" description="Disordered" evidence="1">
    <location>
        <begin position="30"/>
        <end position="72"/>
    </location>
</feature>
<feature type="compositionally biased region" description="Polar residues" evidence="1">
    <location>
        <begin position="30"/>
        <end position="41"/>
    </location>
</feature>
<evidence type="ECO:0000313" key="2">
    <source>
        <dbReference type="EMBL" id="WTY96729.1"/>
    </source>
</evidence>
<organism evidence="2">
    <name type="scientific">Streptomyces sp. NBC_01401</name>
    <dbReference type="NCBI Taxonomy" id="2903854"/>
    <lineage>
        <taxon>Bacteria</taxon>
        <taxon>Bacillati</taxon>
        <taxon>Actinomycetota</taxon>
        <taxon>Actinomycetes</taxon>
        <taxon>Kitasatosporales</taxon>
        <taxon>Streptomycetaceae</taxon>
        <taxon>Streptomyces</taxon>
    </lineage>
</organism>
<gene>
    <name evidence="2" type="ORF">OG626_18405</name>
</gene>
<evidence type="ECO:0000256" key="1">
    <source>
        <dbReference type="SAM" id="MobiDB-lite"/>
    </source>
</evidence>
<sequence>MLHGALALLVEVGARGMRVAAGRIPAQFTTISTDPNASSAPFSADSTDATSVTSTAPVTPADSSLQEADGRSRASVLIPCARNVSTIAAPIPPEAPTTTACCRGAPPPGIGSPGSGCR</sequence>
<name>A0AAU3GWF0_9ACTN</name>
<protein>
    <submittedName>
        <fullName evidence="2">Uncharacterized protein</fullName>
    </submittedName>
</protein>
<accession>A0AAU3GWF0</accession>